<keyword evidence="3" id="KW-1185">Reference proteome</keyword>
<dbReference type="OrthoDB" id="10045727at2759"/>
<name>V8N3X8_OPHHA</name>
<accession>V8N3X8</accession>
<feature type="non-terminal residue" evidence="2">
    <location>
        <position position="1"/>
    </location>
</feature>
<evidence type="ECO:0000313" key="3">
    <source>
        <dbReference type="Proteomes" id="UP000018936"/>
    </source>
</evidence>
<proteinExistence type="predicted"/>
<protein>
    <submittedName>
        <fullName evidence="2">Uncharacterized protein</fullName>
    </submittedName>
</protein>
<feature type="region of interest" description="Disordered" evidence="1">
    <location>
        <begin position="318"/>
        <end position="337"/>
    </location>
</feature>
<comment type="caution">
    <text evidence="2">The sequence shown here is derived from an EMBL/GenBank/DDBJ whole genome shotgun (WGS) entry which is preliminary data.</text>
</comment>
<feature type="compositionally biased region" description="Low complexity" evidence="1">
    <location>
        <begin position="318"/>
        <end position="330"/>
    </location>
</feature>
<evidence type="ECO:0000256" key="1">
    <source>
        <dbReference type="SAM" id="MobiDB-lite"/>
    </source>
</evidence>
<organism evidence="2 3">
    <name type="scientific">Ophiophagus hannah</name>
    <name type="common">King cobra</name>
    <name type="synonym">Naja hannah</name>
    <dbReference type="NCBI Taxonomy" id="8665"/>
    <lineage>
        <taxon>Eukaryota</taxon>
        <taxon>Metazoa</taxon>
        <taxon>Chordata</taxon>
        <taxon>Craniata</taxon>
        <taxon>Vertebrata</taxon>
        <taxon>Euteleostomi</taxon>
        <taxon>Lepidosauria</taxon>
        <taxon>Squamata</taxon>
        <taxon>Bifurcata</taxon>
        <taxon>Unidentata</taxon>
        <taxon>Episquamata</taxon>
        <taxon>Toxicofera</taxon>
        <taxon>Serpentes</taxon>
        <taxon>Colubroidea</taxon>
        <taxon>Elapidae</taxon>
        <taxon>Elapinae</taxon>
        <taxon>Ophiophagus</taxon>
    </lineage>
</organism>
<dbReference type="PANTHER" id="PTHR35665:SF1">
    <property type="entry name" value="PROTEIN LKAAEAR1"/>
    <property type="match status" value="1"/>
</dbReference>
<evidence type="ECO:0000313" key="2">
    <source>
        <dbReference type="EMBL" id="ETE56368.1"/>
    </source>
</evidence>
<feature type="region of interest" description="Disordered" evidence="1">
    <location>
        <begin position="1"/>
        <end position="30"/>
    </location>
</feature>
<dbReference type="Pfam" id="PF15478">
    <property type="entry name" value="LKAAEAR"/>
    <property type="match status" value="1"/>
</dbReference>
<sequence>MTDTKALLRNKPAQRFRKSLPSSDASKMAPEQKARYLAFADPTKPDVKTMLAAALMKERKVLDNQQREVEDKNLIGVLKASEARNRLRNSRLQYQHLRVSGLGSNPGAGGPLTGPTSPLARVKFLHIHPVSGHLRGIIPSPTPPSLPVCKTQKIGEFYVLTQLPKHNKPSDVNSKDSFNRNAGSPGMGFYQFSPVRVNCSILCFISWFSSSADSRNTADCPARSVANAVHIHKTRNSPNRLLHQLNPIHAAALAKSLSCRLTSPSSREMNSCVPHLFISVPCLLSPELGWGFASSDFHCSPLPCLLCIHASGTGPSYSSFSSSATSRPAAVDSPPEG</sequence>
<dbReference type="InterPro" id="IPR029152">
    <property type="entry name" value="LKAAEAR1"/>
</dbReference>
<dbReference type="AlphaFoldDB" id="V8N3X8"/>
<reference evidence="2 3" key="1">
    <citation type="journal article" date="2013" name="Proc. Natl. Acad. Sci. U.S.A.">
        <title>The king cobra genome reveals dynamic gene evolution and adaptation in the snake venom system.</title>
        <authorList>
            <person name="Vonk F.J."/>
            <person name="Casewell N.R."/>
            <person name="Henkel C.V."/>
            <person name="Heimberg A.M."/>
            <person name="Jansen H.J."/>
            <person name="McCleary R.J."/>
            <person name="Kerkkamp H.M."/>
            <person name="Vos R.A."/>
            <person name="Guerreiro I."/>
            <person name="Calvete J.J."/>
            <person name="Wuster W."/>
            <person name="Woods A.E."/>
            <person name="Logan J.M."/>
            <person name="Harrison R.A."/>
            <person name="Castoe T.A."/>
            <person name="de Koning A.P."/>
            <person name="Pollock D.D."/>
            <person name="Yandell M."/>
            <person name="Calderon D."/>
            <person name="Renjifo C."/>
            <person name="Currier R.B."/>
            <person name="Salgado D."/>
            <person name="Pla D."/>
            <person name="Sanz L."/>
            <person name="Hyder A.S."/>
            <person name="Ribeiro J.M."/>
            <person name="Arntzen J.W."/>
            <person name="van den Thillart G.E."/>
            <person name="Boetzer M."/>
            <person name="Pirovano W."/>
            <person name="Dirks R.P."/>
            <person name="Spaink H.P."/>
            <person name="Duboule D."/>
            <person name="McGlinn E."/>
            <person name="Kini R.M."/>
            <person name="Richardson M.K."/>
        </authorList>
    </citation>
    <scope>NUCLEOTIDE SEQUENCE</scope>
    <source>
        <tissue evidence="2">Blood</tissue>
    </source>
</reference>
<dbReference type="Proteomes" id="UP000018936">
    <property type="component" value="Unassembled WGS sequence"/>
</dbReference>
<dbReference type="PANTHER" id="PTHR35665">
    <property type="entry name" value="PROTEIN LKAAEAR1"/>
    <property type="match status" value="1"/>
</dbReference>
<dbReference type="EMBL" id="AZIM01025600">
    <property type="protein sequence ID" value="ETE56368.1"/>
    <property type="molecule type" value="Genomic_DNA"/>
</dbReference>
<gene>
    <name evidence="2" type="ORF">L345_17921</name>
</gene>